<gene>
    <name evidence="1" type="ORF">GCM10022280_12430</name>
</gene>
<dbReference type="RefSeq" id="WP_344706516.1">
    <property type="nucleotide sequence ID" value="NZ_BAABBQ010000001.1"/>
</dbReference>
<protein>
    <submittedName>
        <fullName evidence="1">Uncharacterized protein</fullName>
    </submittedName>
</protein>
<dbReference type="EMBL" id="BAABBQ010000001">
    <property type="protein sequence ID" value="GAA4015265.1"/>
    <property type="molecule type" value="Genomic_DNA"/>
</dbReference>
<proteinExistence type="predicted"/>
<evidence type="ECO:0000313" key="1">
    <source>
        <dbReference type="EMBL" id="GAA4015265.1"/>
    </source>
</evidence>
<sequence length="71" mass="7557">MSNCANVLPFPAAPKSDRMSAGLLASEAMRLAATDNASRDDGQSADDFNRALALVDQARLLILQWHTANIG</sequence>
<organism evidence="1 2">
    <name type="scientific">Sphingomonas swuensis</name>
    <dbReference type="NCBI Taxonomy" id="977800"/>
    <lineage>
        <taxon>Bacteria</taxon>
        <taxon>Pseudomonadati</taxon>
        <taxon>Pseudomonadota</taxon>
        <taxon>Alphaproteobacteria</taxon>
        <taxon>Sphingomonadales</taxon>
        <taxon>Sphingomonadaceae</taxon>
        <taxon>Sphingomonas</taxon>
    </lineage>
</organism>
<comment type="caution">
    <text evidence="1">The sequence shown here is derived from an EMBL/GenBank/DDBJ whole genome shotgun (WGS) entry which is preliminary data.</text>
</comment>
<reference evidence="2" key="1">
    <citation type="journal article" date="2019" name="Int. J. Syst. Evol. Microbiol.">
        <title>The Global Catalogue of Microorganisms (GCM) 10K type strain sequencing project: providing services to taxonomists for standard genome sequencing and annotation.</title>
        <authorList>
            <consortium name="The Broad Institute Genomics Platform"/>
            <consortium name="The Broad Institute Genome Sequencing Center for Infectious Disease"/>
            <person name="Wu L."/>
            <person name="Ma J."/>
        </authorList>
    </citation>
    <scope>NUCLEOTIDE SEQUENCE [LARGE SCALE GENOMIC DNA]</scope>
    <source>
        <strain evidence="2">JCM 17563</strain>
    </source>
</reference>
<evidence type="ECO:0000313" key="2">
    <source>
        <dbReference type="Proteomes" id="UP001500235"/>
    </source>
</evidence>
<accession>A0ABP7SRK7</accession>
<name>A0ABP7SRK7_9SPHN</name>
<dbReference type="Proteomes" id="UP001500235">
    <property type="component" value="Unassembled WGS sequence"/>
</dbReference>
<keyword evidence="2" id="KW-1185">Reference proteome</keyword>